<organism evidence="1 2">
    <name type="scientific">Roseovarius albus</name>
    <dbReference type="NCBI Taxonomy" id="1247867"/>
    <lineage>
        <taxon>Bacteria</taxon>
        <taxon>Pseudomonadati</taxon>
        <taxon>Pseudomonadota</taxon>
        <taxon>Alphaproteobacteria</taxon>
        <taxon>Rhodobacterales</taxon>
        <taxon>Roseobacteraceae</taxon>
        <taxon>Roseovarius</taxon>
    </lineage>
</organism>
<evidence type="ECO:0000313" key="2">
    <source>
        <dbReference type="Proteomes" id="UP000193061"/>
    </source>
</evidence>
<protein>
    <submittedName>
        <fullName evidence="1">Uncharacterized protein</fullName>
    </submittedName>
</protein>
<dbReference type="EMBL" id="FWFX01000001">
    <property type="protein sequence ID" value="SLN14773.1"/>
    <property type="molecule type" value="Genomic_DNA"/>
</dbReference>
<proteinExistence type="predicted"/>
<dbReference type="RefSeq" id="WP_085803842.1">
    <property type="nucleotide sequence ID" value="NZ_FWFX01000001.1"/>
</dbReference>
<name>A0A1X6Y9H6_9RHOB</name>
<dbReference type="Proteomes" id="UP000193061">
    <property type="component" value="Unassembled WGS sequence"/>
</dbReference>
<dbReference type="OrthoDB" id="7871036at2"/>
<reference evidence="1 2" key="1">
    <citation type="submission" date="2017-03" db="EMBL/GenBank/DDBJ databases">
        <authorList>
            <person name="Afonso C.L."/>
            <person name="Miller P.J."/>
            <person name="Scott M.A."/>
            <person name="Spackman E."/>
            <person name="Goraichik I."/>
            <person name="Dimitrov K.M."/>
            <person name="Suarez D.L."/>
            <person name="Swayne D.E."/>
        </authorList>
    </citation>
    <scope>NUCLEOTIDE SEQUENCE [LARGE SCALE GENOMIC DNA]</scope>
    <source>
        <strain evidence="1 2">CECT 7450</strain>
    </source>
</reference>
<sequence length="92" mass="10272">MMPAAAESMKDCTYRANIHQKTAVIEVAGGEPVSYRWGSYNVNDVYKKGTTIYIDQAKLTDLRVGTTENGKPAFSGRWRYKGSDKPTTFVCK</sequence>
<evidence type="ECO:0000313" key="1">
    <source>
        <dbReference type="EMBL" id="SLN14773.1"/>
    </source>
</evidence>
<accession>A0A1X6Y9H6</accession>
<gene>
    <name evidence="1" type="ORF">ROA7450_00301</name>
</gene>
<dbReference type="AlphaFoldDB" id="A0A1X6Y9H6"/>
<keyword evidence="2" id="KW-1185">Reference proteome</keyword>